<evidence type="ECO:0000259" key="8">
    <source>
        <dbReference type="SMART" id="SM00306"/>
    </source>
</evidence>
<reference evidence="9 10" key="1">
    <citation type="submission" date="2016-05" db="EMBL/GenBank/DDBJ databases">
        <authorList>
            <person name="Lavstsen T."/>
            <person name="Jespersen J.S."/>
        </authorList>
    </citation>
    <scope>NUCLEOTIDE SEQUENCE [LARGE SCALE GENOMIC DNA]</scope>
    <source>
        <strain evidence="9 10">YLB-01</strain>
    </source>
</reference>
<keyword evidence="1" id="KW-0479">Metal-binding</keyword>
<dbReference type="STRING" id="904291.A7J15_10060"/>
<dbReference type="Proteomes" id="UP000093355">
    <property type="component" value="Unassembled WGS sequence"/>
</dbReference>
<dbReference type="Gene3D" id="2.170.16.10">
    <property type="entry name" value="Hedgehog/Intein (Hint) domain"/>
    <property type="match status" value="1"/>
</dbReference>
<organism evidence="9 10">
    <name type="scientific">Microbacterium sediminis</name>
    <dbReference type="NCBI Taxonomy" id="904291"/>
    <lineage>
        <taxon>Bacteria</taxon>
        <taxon>Bacillati</taxon>
        <taxon>Actinomycetota</taxon>
        <taxon>Actinomycetes</taxon>
        <taxon>Micrococcales</taxon>
        <taxon>Microbacteriaceae</taxon>
        <taxon>Microbacterium</taxon>
    </lineage>
</organism>
<dbReference type="SMART" id="SM00306">
    <property type="entry name" value="HintN"/>
    <property type="match status" value="1"/>
</dbReference>
<dbReference type="PROSITE" id="PS50818">
    <property type="entry name" value="INTEIN_C_TER"/>
    <property type="match status" value="1"/>
</dbReference>
<keyword evidence="3" id="KW-0651">Protein splicing</keyword>
<dbReference type="SMART" id="SM00305">
    <property type="entry name" value="HintC"/>
    <property type="match status" value="1"/>
</dbReference>
<dbReference type="Pfam" id="PF04055">
    <property type="entry name" value="Radical_SAM"/>
    <property type="match status" value="1"/>
</dbReference>
<dbReference type="CDD" id="cd01335">
    <property type="entry name" value="Radical_SAM"/>
    <property type="match status" value="1"/>
</dbReference>
<keyword evidence="10" id="KW-1185">Reference proteome</keyword>
<dbReference type="InterPro" id="IPR036844">
    <property type="entry name" value="Hint_dom_sf"/>
</dbReference>
<dbReference type="InterPro" id="IPR040086">
    <property type="entry name" value="MJ0683-like"/>
</dbReference>
<dbReference type="InterPro" id="IPR030934">
    <property type="entry name" value="Intein_C"/>
</dbReference>
<keyword evidence="2" id="KW-0068">Autocatalytic cleavage</keyword>
<dbReference type="PRINTS" id="PR00379">
    <property type="entry name" value="INTEIN"/>
</dbReference>
<dbReference type="GO" id="GO:0003824">
    <property type="term" value="F:catalytic activity"/>
    <property type="evidence" value="ECO:0007669"/>
    <property type="project" value="InterPro"/>
</dbReference>
<dbReference type="InterPro" id="IPR027434">
    <property type="entry name" value="Homing_endonucl"/>
</dbReference>
<keyword evidence="4" id="KW-0408">Iron</keyword>
<dbReference type="InterPro" id="IPR003587">
    <property type="entry name" value="Hint_dom_N"/>
</dbReference>
<evidence type="ECO:0000313" key="10">
    <source>
        <dbReference type="Proteomes" id="UP000093355"/>
    </source>
</evidence>
<feature type="region of interest" description="Disordered" evidence="6">
    <location>
        <begin position="653"/>
        <end position="685"/>
    </location>
</feature>
<dbReference type="GO" id="GO:0016539">
    <property type="term" value="P:intein-mediated protein splicing"/>
    <property type="evidence" value="ECO:0007669"/>
    <property type="project" value="InterPro"/>
</dbReference>
<evidence type="ECO:0000256" key="3">
    <source>
        <dbReference type="ARBA" id="ARBA00023000"/>
    </source>
</evidence>
<evidence type="ECO:0000259" key="7">
    <source>
        <dbReference type="SMART" id="SM00305"/>
    </source>
</evidence>
<evidence type="ECO:0000256" key="4">
    <source>
        <dbReference type="ARBA" id="ARBA00023004"/>
    </source>
</evidence>
<proteinExistence type="predicted"/>
<dbReference type="InterPro" id="IPR006142">
    <property type="entry name" value="INTEIN"/>
</dbReference>
<evidence type="ECO:0000256" key="1">
    <source>
        <dbReference type="ARBA" id="ARBA00022723"/>
    </source>
</evidence>
<dbReference type="AlphaFoldDB" id="A0A1B9N8C8"/>
<feature type="domain" description="Hint" evidence="7">
    <location>
        <begin position="376"/>
        <end position="418"/>
    </location>
</feature>
<gene>
    <name evidence="9" type="ORF">A7J15_10060</name>
</gene>
<dbReference type="EMBL" id="LXMD01000028">
    <property type="protein sequence ID" value="OCG72840.1"/>
    <property type="molecule type" value="Genomic_DNA"/>
</dbReference>
<evidence type="ECO:0000256" key="2">
    <source>
        <dbReference type="ARBA" id="ARBA00022813"/>
    </source>
</evidence>
<dbReference type="SUPFAM" id="SSF51294">
    <property type="entry name" value="Hedgehog/intein (Hint) domain"/>
    <property type="match status" value="1"/>
</dbReference>
<protein>
    <submittedName>
        <fullName evidence="9">Radical SAM protein</fullName>
    </submittedName>
</protein>
<dbReference type="PROSITE" id="PS50817">
    <property type="entry name" value="INTEIN_N_TER"/>
    <property type="match status" value="1"/>
</dbReference>
<feature type="domain" description="Hint" evidence="8">
    <location>
        <begin position="64"/>
        <end position="211"/>
    </location>
</feature>
<dbReference type="NCBIfam" id="TIGR01445">
    <property type="entry name" value="intein_Nterm"/>
    <property type="match status" value="1"/>
</dbReference>
<dbReference type="Gene3D" id="3.80.30.30">
    <property type="match status" value="1"/>
</dbReference>
<keyword evidence="5" id="KW-0411">Iron-sulfur</keyword>
<sequence>MNGSADPALIGLRGLVRSVRTPEFAGITFHEVAAKSALNRVPSGSPMPFHWTVNPYRGCSHQCVYCLHPDTLVLMADGRQRPIGRLSVGDEIVGTRVDGRYRRYVTTRVQAKWGTRKRAYRVTLADGTELIASGDHRFLSSRGWKHVTGTTSGGARRPHLTTANSLQGFGLGGSPTAEQRWTTTSFRRGYLSGMIRGDGSLFHGRYVYGTRTTEAHVFRLALADTEALDRTRDFLRSEGVETYTRPFGVASQARRAMLALHTRKRAHVAAIERLIERPETVDEDWHAGFLSGIFDAEGSHSQGCIRISNKDASILADIEGACDALDVPIVREAARDNGVSVVRVRGGLPARRRFLDITRPAITRKLGIVGEAVKTVADLRVVRIEDLGYDTEMVDITTGTGDFVANGVISHNCFARNTHTYLDLDAGKDFDDQIVVKVNVAEVLAAEVARRSWQRDLVALGTNTDPYQRAEGRYALMPGIITALAESGTPLSVLTKGTLLRRDLPLLATAAEHVPVDLSMSIAIFDDELQKAVEPGTPTAAARLATVRAATDLGFRVTVFLMPILPWLTDSVEHLDAALSGIAAAGAHRVIYGALHLRPGAREWFFAWLDREHPELVPVYRRLYGRSSYAPKEYRAWLARRVRPLLRRYGLDASEDDDSPEGRRGARQLASTAAELAPPSGVTLF</sequence>
<evidence type="ECO:0000256" key="6">
    <source>
        <dbReference type="SAM" id="MobiDB-lite"/>
    </source>
</evidence>
<dbReference type="GO" id="GO:0046872">
    <property type="term" value="F:metal ion binding"/>
    <property type="evidence" value="ECO:0007669"/>
    <property type="project" value="UniProtKB-KW"/>
</dbReference>
<dbReference type="InterPro" id="IPR003586">
    <property type="entry name" value="Hint_dom_C"/>
</dbReference>
<comment type="caution">
    <text evidence="9">The sequence shown here is derived from an EMBL/GenBank/DDBJ whole genome shotgun (WGS) entry which is preliminary data.</text>
</comment>
<name>A0A1B9N8C8_9MICO</name>
<dbReference type="InterPro" id="IPR058240">
    <property type="entry name" value="rSAM_sf"/>
</dbReference>
<dbReference type="PANTHER" id="PTHR43432">
    <property type="entry name" value="SLR0285 PROTEIN"/>
    <property type="match status" value="1"/>
</dbReference>
<dbReference type="GO" id="GO:0051536">
    <property type="term" value="F:iron-sulfur cluster binding"/>
    <property type="evidence" value="ECO:0007669"/>
    <property type="project" value="UniProtKB-KW"/>
</dbReference>
<dbReference type="NCBIfam" id="NF038136">
    <property type="entry name" value="rSAM_Rv_intein"/>
    <property type="match status" value="1"/>
</dbReference>
<dbReference type="PANTHER" id="PTHR43432:SF3">
    <property type="entry name" value="SLR0285 PROTEIN"/>
    <property type="match status" value="1"/>
</dbReference>
<dbReference type="CDD" id="cd00081">
    <property type="entry name" value="Hint"/>
    <property type="match status" value="1"/>
</dbReference>
<dbReference type="InterPro" id="IPR006141">
    <property type="entry name" value="Intein_N"/>
</dbReference>
<dbReference type="InterPro" id="IPR007197">
    <property type="entry name" value="rSAM"/>
</dbReference>
<accession>A0A1B9N8C8</accession>
<evidence type="ECO:0000313" key="9">
    <source>
        <dbReference type="EMBL" id="OCG72840.1"/>
    </source>
</evidence>
<dbReference type="SUPFAM" id="SSF102114">
    <property type="entry name" value="Radical SAM enzymes"/>
    <property type="match status" value="1"/>
</dbReference>
<evidence type="ECO:0000256" key="5">
    <source>
        <dbReference type="ARBA" id="ARBA00023014"/>
    </source>
</evidence>
<dbReference type="NCBIfam" id="NF038135">
    <property type="entry name" value="rSAM_Rv2578c"/>
    <property type="match status" value="1"/>
</dbReference>
<dbReference type="SUPFAM" id="SSF55608">
    <property type="entry name" value="Homing endonucleases"/>
    <property type="match status" value="1"/>
</dbReference>